<evidence type="ECO:0000259" key="7">
    <source>
        <dbReference type="SMART" id="SM00482"/>
    </source>
</evidence>
<dbReference type="Gene3D" id="1.10.150.20">
    <property type="entry name" value="5' to 3' exonuclease, C-terminal subdomain"/>
    <property type="match status" value="2"/>
</dbReference>
<dbReference type="PROSITE" id="PS00447">
    <property type="entry name" value="DNA_POLYMERASE_A"/>
    <property type="match status" value="1"/>
</dbReference>
<dbReference type="InterPro" id="IPR043502">
    <property type="entry name" value="DNA/RNA_pol_sf"/>
</dbReference>
<dbReference type="Pfam" id="PF18136">
    <property type="entry name" value="DNApol_Exo"/>
    <property type="match status" value="1"/>
</dbReference>
<dbReference type="OrthoDB" id="5588663at2759"/>
<dbReference type="SUPFAM" id="SSF56672">
    <property type="entry name" value="DNA/RNA polymerases"/>
    <property type="match status" value="1"/>
</dbReference>
<reference evidence="8" key="1">
    <citation type="submission" date="2021-06" db="EMBL/GenBank/DDBJ databases">
        <authorList>
            <person name="Kallberg Y."/>
            <person name="Tangrot J."/>
            <person name="Rosling A."/>
        </authorList>
    </citation>
    <scope>NUCLEOTIDE SEQUENCE</scope>
    <source>
        <strain evidence="8">AZ414A</strain>
    </source>
</reference>
<feature type="compositionally biased region" description="Basic and acidic residues" evidence="6">
    <location>
        <begin position="1329"/>
        <end position="1342"/>
    </location>
</feature>
<dbReference type="Proteomes" id="UP000789706">
    <property type="component" value="Unassembled WGS sequence"/>
</dbReference>
<feature type="compositionally biased region" description="Basic and acidic residues" evidence="6">
    <location>
        <begin position="1160"/>
        <end position="1217"/>
    </location>
</feature>
<keyword evidence="2" id="KW-0808">Transferase</keyword>
<evidence type="ECO:0000256" key="2">
    <source>
        <dbReference type="ARBA" id="ARBA00022679"/>
    </source>
</evidence>
<dbReference type="InterPro" id="IPR012337">
    <property type="entry name" value="RNaseH-like_sf"/>
</dbReference>
<dbReference type="EMBL" id="CAJVPK010000050">
    <property type="protein sequence ID" value="CAG8438222.1"/>
    <property type="molecule type" value="Genomic_DNA"/>
</dbReference>
<evidence type="ECO:0000256" key="4">
    <source>
        <dbReference type="ARBA" id="ARBA00022932"/>
    </source>
</evidence>
<evidence type="ECO:0000256" key="1">
    <source>
        <dbReference type="ARBA" id="ARBA00012417"/>
    </source>
</evidence>
<dbReference type="Gene3D" id="3.30.70.370">
    <property type="match status" value="2"/>
</dbReference>
<keyword evidence="9" id="KW-1185">Reference proteome</keyword>
<dbReference type="InterPro" id="IPR019760">
    <property type="entry name" value="DNA-dir_DNA_pol_A_CS"/>
</dbReference>
<feature type="region of interest" description="Disordered" evidence="6">
    <location>
        <begin position="1297"/>
        <end position="1404"/>
    </location>
</feature>
<dbReference type="SMART" id="SM00482">
    <property type="entry name" value="POLAc"/>
    <property type="match status" value="1"/>
</dbReference>
<feature type="compositionally biased region" description="Basic residues" evidence="6">
    <location>
        <begin position="1141"/>
        <end position="1152"/>
    </location>
</feature>
<dbReference type="EC" id="2.7.7.7" evidence="1"/>
<dbReference type="GO" id="GO:0008408">
    <property type="term" value="F:3'-5' exonuclease activity"/>
    <property type="evidence" value="ECO:0007669"/>
    <property type="project" value="TreeGrafter"/>
</dbReference>
<accession>A0A9N8V035</accession>
<dbReference type="Pfam" id="PF00476">
    <property type="entry name" value="DNA_pol_A"/>
    <property type="match status" value="1"/>
</dbReference>
<dbReference type="PRINTS" id="PR00867">
    <property type="entry name" value="DNAPOLG"/>
</dbReference>
<evidence type="ECO:0000313" key="9">
    <source>
        <dbReference type="Proteomes" id="UP000789706"/>
    </source>
</evidence>
<feature type="compositionally biased region" description="Polar residues" evidence="6">
    <location>
        <begin position="1237"/>
        <end position="1246"/>
    </location>
</feature>
<feature type="compositionally biased region" description="Basic and acidic residues" evidence="6">
    <location>
        <begin position="1223"/>
        <end position="1236"/>
    </location>
</feature>
<keyword evidence="3" id="KW-0548">Nucleotidyltransferase</keyword>
<dbReference type="GO" id="GO:0006264">
    <property type="term" value="P:mitochondrial DNA replication"/>
    <property type="evidence" value="ECO:0007669"/>
    <property type="project" value="TreeGrafter"/>
</dbReference>
<proteinExistence type="predicted"/>
<dbReference type="PANTHER" id="PTHR10267:SF0">
    <property type="entry name" value="DNA POLYMERASE SUBUNIT GAMMA-1"/>
    <property type="match status" value="1"/>
</dbReference>
<feature type="compositionally biased region" description="Polar residues" evidence="6">
    <location>
        <begin position="1346"/>
        <end position="1355"/>
    </location>
</feature>
<dbReference type="GO" id="GO:0003887">
    <property type="term" value="F:DNA-directed DNA polymerase activity"/>
    <property type="evidence" value="ECO:0007669"/>
    <property type="project" value="UniProtKB-KW"/>
</dbReference>
<keyword evidence="4" id="KW-0239">DNA-directed DNA polymerase</keyword>
<name>A0A9N8V035_9GLOM</name>
<organism evidence="8 9">
    <name type="scientific">Diversispora eburnea</name>
    <dbReference type="NCBI Taxonomy" id="1213867"/>
    <lineage>
        <taxon>Eukaryota</taxon>
        <taxon>Fungi</taxon>
        <taxon>Fungi incertae sedis</taxon>
        <taxon>Mucoromycota</taxon>
        <taxon>Glomeromycotina</taxon>
        <taxon>Glomeromycetes</taxon>
        <taxon>Diversisporales</taxon>
        <taxon>Diversisporaceae</taxon>
        <taxon>Diversispora</taxon>
    </lineage>
</organism>
<evidence type="ECO:0000256" key="3">
    <source>
        <dbReference type="ARBA" id="ARBA00022695"/>
    </source>
</evidence>
<feature type="region of interest" description="Disordered" evidence="6">
    <location>
        <begin position="1141"/>
        <end position="1259"/>
    </location>
</feature>
<protein>
    <recommendedName>
        <fullName evidence="1">DNA-directed DNA polymerase</fullName>
        <ecNumber evidence="1">2.7.7.7</ecNumber>
    </recommendedName>
    <alternativeName>
        <fullName evidence="5">Mitochondrial DNA polymerase catalytic subunit</fullName>
    </alternativeName>
</protein>
<evidence type="ECO:0000313" key="8">
    <source>
        <dbReference type="EMBL" id="CAG8438222.1"/>
    </source>
</evidence>
<feature type="domain" description="DNA-directed DNA polymerase family A palm" evidence="7">
    <location>
        <begin position="753"/>
        <end position="989"/>
    </location>
</feature>
<feature type="compositionally biased region" description="Basic and acidic residues" evidence="6">
    <location>
        <begin position="1308"/>
        <end position="1318"/>
    </location>
</feature>
<dbReference type="PANTHER" id="PTHR10267">
    <property type="entry name" value="DNA POLYMERASE SUBUNIT GAMMA-1"/>
    <property type="match status" value="1"/>
</dbReference>
<sequence>MRAFISNSSLKIRLSLNSFLSKPDQPLFNSIKFSRKISTIENSDIEKQTNSSQNVQKTINAAGVEMIPDWLYKIIFPSDTRDCPKDMDNYFKDISINHLKQQGLYGKETEEFLPVEPFDVPKLRGNSIAEHFWTIGEQQAHFCRELAIQFATCELPKMPEESQWELSAGWTRYKENAKPEHVEYPDENILCFDVEVLVNDSDYALMACAASPNAWYVWLAPRLIKYRDDQLKKKSQATKKGKNSKDVKNVKNVKEVKKGANIKSTKSTKELKSSKERQIGCLIPMGNLSKERIIIGHNVGFDRARIKEEYHRIKSCNRFIDTMALHMAVSGLCTQQRSSWMKYKKAVEENNLEYLKDASHFQPIFDVSSMNSLRDVCKFHCGKELDKTQRDLFVNGTLQDIVDNMRNLITYTAKDVYSTHQVFKTILPKFFDVCPHPASFSGMIHLGGMYLTTSKDWDRYIENAERIYREQSESIEKSLQKLAYRAIKLVKEKPELAESDPWLKQLDWTPASPKAKVAIGFPKWYRDIYDSKLNKLKITPRTRAAPLLLRLKWQGYPLYYSKIYGWVSASSKRLNGSDDDLLPKKEDANENLILNENSIQENFSAENNHDTSKDLEQPPVNEIYEEQFANDEEGIYYPIPHKNGEGNRCETPLAKHYITSFEKDVLSSEYEEAKAALKMNAACSYWIGSRERIMNQMVIYKDHPEILDMGYDSNNGTPVGMIIPQTLTMGTITRRAVEKTWMTASNAKENRIGSELKAIIQAPKGFKIVGADVDSEELWISSLIGDSQFGFHGATAMGWMTLQGTKAAGTDLHSRTAEILKISRSDAKVFNYGRIYGAGLKFAIQLLRQFNENITEEEAKDRATDLYSHTKGNKFRKSRKSDDFPSFPYDSFWHGGSESYMFNSLEGIATSDYPKTPVLKCGITDALRNHIVEKSYMTSRVNWVVQSSGVDYLHLLLVAMQYLVNEYKIDARFMLSVHDEIRFLVKEEDYERAALALQISNFWTRAMFSYMLGIKDLPISIAFFSAVDIDHVLRKEVTMSCKTLSHNTEIKEGICLTIHDLLKKLNTLELDKNKTGNTDNYDNSNSIENRSIIPAEFSESYQRSDDNNKFLIIQSISGEEEVKAKILELYENEIVNLKNSKKSKSNNKKKHILNANVGDQKSDIDEADKSNDAKDNKPDKSNDTKDDKSNDAKDDKSKDDKLNDAKDDKSNDAKDNKPTSSHDTNDKKRKDEHETNNDQALSNINITHDPYLQSEQPDTKDDYLVLDQIPRKRLLKTLKKGKSTKNGIKTVKLDPVKKSTTKASKPVTKNEIKTEPVKKSATKTSKPVTKNEIKTVKPEPVKKSATKTSKPITKNATTAVKPVKKNATKTAKTVKKIAKPTTKKKDKKESSPHSLSQDNNNEDVPEFIYGYSFHAENSNVTN</sequence>
<dbReference type="InterPro" id="IPR001098">
    <property type="entry name" value="DNA-dir_DNA_pol_A_palm_dom"/>
</dbReference>
<comment type="caution">
    <text evidence="8">The sequence shown here is derived from an EMBL/GenBank/DDBJ whole genome shotgun (WGS) entry which is preliminary data.</text>
</comment>
<dbReference type="InterPro" id="IPR041336">
    <property type="entry name" value="DNApol_Exo"/>
</dbReference>
<dbReference type="Gene3D" id="3.30.420.390">
    <property type="match status" value="1"/>
</dbReference>
<dbReference type="GO" id="GO:0003677">
    <property type="term" value="F:DNA binding"/>
    <property type="evidence" value="ECO:0007669"/>
    <property type="project" value="InterPro"/>
</dbReference>
<evidence type="ECO:0000256" key="5">
    <source>
        <dbReference type="ARBA" id="ARBA00031966"/>
    </source>
</evidence>
<dbReference type="GO" id="GO:0005760">
    <property type="term" value="C:gamma DNA polymerase complex"/>
    <property type="evidence" value="ECO:0007669"/>
    <property type="project" value="InterPro"/>
</dbReference>
<dbReference type="SUPFAM" id="SSF53098">
    <property type="entry name" value="Ribonuclease H-like"/>
    <property type="match status" value="1"/>
</dbReference>
<evidence type="ECO:0000256" key="6">
    <source>
        <dbReference type="SAM" id="MobiDB-lite"/>
    </source>
</evidence>
<feature type="compositionally biased region" description="Basic residues" evidence="6">
    <location>
        <begin position="1362"/>
        <end position="1386"/>
    </location>
</feature>
<gene>
    <name evidence="8" type="ORF">DEBURN_LOCUS1214</name>
</gene>
<dbReference type="InterPro" id="IPR002297">
    <property type="entry name" value="DNA-dir_DNA_pol_A_mt"/>
</dbReference>